<sequence length="1173" mass="129532">MAFALFAGGSGLFAQSTNETDSSSSAATDDDVIFLSPFEVTESDDVGYRASNTTSGTSLNTAIKDLPMTIQVVTEEFMSDIGATDFEEALAYSSGVFTDSMEAPGGGNSANANAGGGSNEKSVSASAGGSRFANVATIRGFDVPFQTRFGFRVGGVVITPTTNIALGGLLDAVNIDRLEVVKGPNSLLYGIGVLSGIVNTMPKTPTSEPGLTVSASVGNYGFKRGTLEATGPIVRSNENGHSLSARVAGAWEERDDYTDWRTKELDYEVVQLEYGFRDKANVLLEYQRSHTKFNGTGSEWIYDTGGNDPFFRNAWDENYNFARHVGPIQTLGQLNRSIVTTDANGRPLRTPRVELTYQESDPRNRQLMGGGLPDTYRITGPDTYEMRDEDNFLLNIDLTPTENLAFSGGVYYTAQETEEMAVNVQNFTNGGGGVSLRNTLSAIGDTEYTVDDVWAAANTFYIDRDNLNPANLNLRDNTKITRYWWSKRPNSSDSLQWRLRGTYSFETELPLLGETKHTLLAGNHFINDRVSFLNGDEDIVRAYDRDTAADDALYFRPIDDYSVMRYQGENLAMPGLRFSEQEIWFKGFYGVYQGNYLGDRLGFLGGVRYDEYNASTRDFIRIDPAETTGMSKEQIQSQEVGYVNNPDNVTYGSFEAQDNFPAPIENWSKSLALNFKITDAFTFYGLYSEGIAPNTGLTDGNNEFIDAEETVSRELGLKFSLMDNRLTGSIAAYSIKRKNAIWDFDFAPAPAKWNDSTNPPVGLSLNAARFDPHPEVGTQTLSYGINVHETPEFFQNAFVAGSSSTTDAESLHQTFYITTRDDDNNPVRQQIPGLIAFANYGGTADSPQVFYVEHSEMDTPFDFSYRNSDGNFVTETYSWRQWFESAFFNQSVSSASIGQQDPLSYRREESFFGEFHGGNNPSLDTSSGANVTFADESIGGDLEIIFQPSPSLQFLFNYSYTQREAKGAFNMVDYISLATGEEFAGTEYSRIVQVFGREAFGIQSQDTNGDGVADLFLDQHGEPLSASNPLRPSEAISGIDGVSLFFNPAHQAAIWGRYEFDEGVLKDFGFGLGAKFSSAAATSVTIGGAEIGQNLFPTPDTAAHLTLNAGLYYKFELGRTRWSLRLNINNLLDERYDVTTAAYYDDYNARPINKRSEVFYGPRTFRLTTTVQF</sequence>
<organism evidence="14 15">
    <name type="scientific">Synoicihabitans lomoniglobus</name>
    <dbReference type="NCBI Taxonomy" id="2909285"/>
    <lineage>
        <taxon>Bacteria</taxon>
        <taxon>Pseudomonadati</taxon>
        <taxon>Verrucomicrobiota</taxon>
        <taxon>Opitutia</taxon>
        <taxon>Opitutales</taxon>
        <taxon>Opitutaceae</taxon>
        <taxon>Synoicihabitans</taxon>
    </lineage>
</organism>
<dbReference type="KEGG" id="slom:PXH66_22660"/>
<comment type="similarity">
    <text evidence="11">Belongs to the TonB-dependent receptor family.</text>
</comment>
<evidence type="ECO:0000256" key="3">
    <source>
        <dbReference type="ARBA" id="ARBA00022452"/>
    </source>
</evidence>
<feature type="region of interest" description="Disordered" evidence="12">
    <location>
        <begin position="103"/>
        <end position="123"/>
    </location>
</feature>
<dbReference type="PROSITE" id="PS52016">
    <property type="entry name" value="TONB_DEPENDENT_REC_3"/>
    <property type="match status" value="1"/>
</dbReference>
<dbReference type="AlphaFoldDB" id="A0AAF0CPK0"/>
<keyword evidence="8" id="KW-0406">Ion transport</keyword>
<comment type="subcellular location">
    <subcellularLocation>
        <location evidence="1 11">Cell outer membrane</location>
        <topology evidence="1 11">Multi-pass membrane protein</topology>
    </subcellularLocation>
</comment>
<evidence type="ECO:0000313" key="14">
    <source>
        <dbReference type="EMBL" id="WED65149.1"/>
    </source>
</evidence>
<dbReference type="InterPro" id="IPR037066">
    <property type="entry name" value="Plug_dom_sf"/>
</dbReference>
<keyword evidence="9 11" id="KW-0472">Membrane</keyword>
<protein>
    <submittedName>
        <fullName evidence="14">TonB-dependent receptor</fullName>
    </submittedName>
</protein>
<evidence type="ECO:0000256" key="6">
    <source>
        <dbReference type="ARBA" id="ARBA00022729"/>
    </source>
</evidence>
<evidence type="ECO:0000256" key="11">
    <source>
        <dbReference type="PROSITE-ProRule" id="PRU01360"/>
    </source>
</evidence>
<dbReference type="Gene3D" id="2.40.170.20">
    <property type="entry name" value="TonB-dependent receptor, beta-barrel domain"/>
    <property type="match status" value="3"/>
</dbReference>
<keyword evidence="15" id="KW-1185">Reference proteome</keyword>
<dbReference type="PANTHER" id="PTHR32552:SF68">
    <property type="entry name" value="FERRICHROME OUTER MEMBRANE TRANSPORTER_PHAGE RECEPTOR"/>
    <property type="match status" value="1"/>
</dbReference>
<dbReference type="InterPro" id="IPR039426">
    <property type="entry name" value="TonB-dep_rcpt-like"/>
</dbReference>
<evidence type="ECO:0000256" key="12">
    <source>
        <dbReference type="SAM" id="MobiDB-lite"/>
    </source>
</evidence>
<name>A0AAF0CPK0_9BACT</name>
<evidence type="ECO:0000256" key="1">
    <source>
        <dbReference type="ARBA" id="ARBA00004571"/>
    </source>
</evidence>
<evidence type="ECO:0000313" key="15">
    <source>
        <dbReference type="Proteomes" id="UP001218638"/>
    </source>
</evidence>
<dbReference type="InterPro" id="IPR036942">
    <property type="entry name" value="Beta-barrel_TonB_sf"/>
</dbReference>
<feature type="compositionally biased region" description="Gly residues" evidence="12">
    <location>
        <begin position="104"/>
        <end position="118"/>
    </location>
</feature>
<dbReference type="Gene3D" id="2.170.130.10">
    <property type="entry name" value="TonB-dependent receptor, plug domain"/>
    <property type="match status" value="1"/>
</dbReference>
<keyword evidence="3 11" id="KW-1134">Transmembrane beta strand</keyword>
<dbReference type="GO" id="GO:0006826">
    <property type="term" value="P:iron ion transport"/>
    <property type="evidence" value="ECO:0007669"/>
    <property type="project" value="UniProtKB-KW"/>
</dbReference>
<dbReference type="PANTHER" id="PTHR32552">
    <property type="entry name" value="FERRICHROME IRON RECEPTOR-RELATED"/>
    <property type="match status" value="1"/>
</dbReference>
<dbReference type="GO" id="GO:0009279">
    <property type="term" value="C:cell outer membrane"/>
    <property type="evidence" value="ECO:0007669"/>
    <property type="project" value="UniProtKB-SubCell"/>
</dbReference>
<keyword evidence="7" id="KW-0408">Iron</keyword>
<dbReference type="RefSeq" id="WP_330929535.1">
    <property type="nucleotide sequence ID" value="NZ_CP119075.1"/>
</dbReference>
<keyword evidence="14" id="KW-0675">Receptor</keyword>
<evidence type="ECO:0000256" key="7">
    <source>
        <dbReference type="ARBA" id="ARBA00023004"/>
    </source>
</evidence>
<evidence type="ECO:0000256" key="8">
    <source>
        <dbReference type="ARBA" id="ARBA00023065"/>
    </source>
</evidence>
<keyword evidence="2 11" id="KW-0813">Transport</keyword>
<dbReference type="Proteomes" id="UP001218638">
    <property type="component" value="Chromosome"/>
</dbReference>
<dbReference type="InterPro" id="IPR012910">
    <property type="entry name" value="Plug_dom"/>
</dbReference>
<dbReference type="Pfam" id="PF07715">
    <property type="entry name" value="Plug"/>
    <property type="match status" value="1"/>
</dbReference>
<evidence type="ECO:0000256" key="9">
    <source>
        <dbReference type="ARBA" id="ARBA00023136"/>
    </source>
</evidence>
<accession>A0AAF0CPK0</accession>
<reference evidence="14" key="1">
    <citation type="submission" date="2023-03" db="EMBL/GenBank/DDBJ databases">
        <title>Lomoglobus Profundus gen. nov., sp. nov., a novel member of the phylum Verrucomicrobia, isolated from deep-marine sediment of South China Sea.</title>
        <authorList>
            <person name="Ahmad T."/>
            <person name="Ishaq S.E."/>
            <person name="Wang F."/>
        </authorList>
    </citation>
    <scope>NUCLEOTIDE SEQUENCE</scope>
    <source>
        <strain evidence="14">LMO-M01</strain>
    </source>
</reference>
<keyword evidence="6" id="KW-0732">Signal</keyword>
<gene>
    <name evidence="14" type="ORF">PXH66_22660</name>
</gene>
<evidence type="ECO:0000256" key="4">
    <source>
        <dbReference type="ARBA" id="ARBA00022496"/>
    </source>
</evidence>
<dbReference type="EMBL" id="CP119075">
    <property type="protein sequence ID" value="WED65149.1"/>
    <property type="molecule type" value="Genomic_DNA"/>
</dbReference>
<dbReference type="SUPFAM" id="SSF56935">
    <property type="entry name" value="Porins"/>
    <property type="match status" value="1"/>
</dbReference>
<keyword evidence="4" id="KW-0410">Iron transport</keyword>
<keyword evidence="5 11" id="KW-0812">Transmembrane</keyword>
<evidence type="ECO:0000256" key="5">
    <source>
        <dbReference type="ARBA" id="ARBA00022692"/>
    </source>
</evidence>
<proteinExistence type="inferred from homology"/>
<feature type="domain" description="TonB-dependent receptor plug" evidence="13">
    <location>
        <begin position="63"/>
        <end position="196"/>
    </location>
</feature>
<keyword evidence="10 11" id="KW-0998">Cell outer membrane</keyword>
<evidence type="ECO:0000256" key="10">
    <source>
        <dbReference type="ARBA" id="ARBA00023237"/>
    </source>
</evidence>
<evidence type="ECO:0000256" key="2">
    <source>
        <dbReference type="ARBA" id="ARBA00022448"/>
    </source>
</evidence>
<evidence type="ECO:0000259" key="13">
    <source>
        <dbReference type="Pfam" id="PF07715"/>
    </source>
</evidence>